<dbReference type="RefSeq" id="WP_377285195.1">
    <property type="nucleotide sequence ID" value="NZ_JBHSBM010000009.1"/>
</dbReference>
<evidence type="ECO:0000259" key="2">
    <source>
        <dbReference type="Pfam" id="PF18075"/>
    </source>
</evidence>
<keyword evidence="1" id="KW-0472">Membrane</keyword>
<dbReference type="Gene3D" id="3.30.70.3040">
    <property type="match status" value="1"/>
</dbReference>
<name>A0ABV8I1X4_9ACTN</name>
<keyword evidence="1" id="KW-1133">Transmembrane helix</keyword>
<dbReference type="Pfam" id="PF18075">
    <property type="entry name" value="FtsX_ECD"/>
    <property type="match status" value="1"/>
</dbReference>
<accession>A0ABV8I1X4</accession>
<comment type="caution">
    <text evidence="3">The sequence shown here is derived from an EMBL/GenBank/DDBJ whole genome shotgun (WGS) entry which is preliminary data.</text>
</comment>
<gene>
    <name evidence="3" type="ORF">ACFOWE_02990</name>
</gene>
<keyword evidence="4" id="KW-1185">Reference proteome</keyword>
<feature type="transmembrane region" description="Helical" evidence="1">
    <location>
        <begin position="56"/>
        <end position="77"/>
    </location>
</feature>
<dbReference type="Proteomes" id="UP001595850">
    <property type="component" value="Unassembled WGS sequence"/>
</dbReference>
<sequence>MTARNRPRGEGTVRFSGPVSVAGERLRDALTAAAGTAVEVRPLTVPARRRIRFPGLLTTAVAAAAVVAAAFTVTVAVRSASGPLAPGLSKEHVITMAMTGASPGRADRADVSVFLCMEDDYYPHCGGREATAAQKEEIRRRLDALPEAELVVFESRREAYASFRAEFADRAALLEAIQVEDLPESFRVKTRNSADSQVVMEAVQGLPGVSNVVDLPCLLKERKC</sequence>
<reference evidence="4" key="1">
    <citation type="journal article" date="2019" name="Int. J. Syst. Evol. Microbiol.">
        <title>The Global Catalogue of Microorganisms (GCM) 10K type strain sequencing project: providing services to taxonomists for standard genome sequencing and annotation.</title>
        <authorList>
            <consortium name="The Broad Institute Genomics Platform"/>
            <consortium name="The Broad Institute Genome Sequencing Center for Infectious Disease"/>
            <person name="Wu L."/>
            <person name="Ma J."/>
        </authorList>
    </citation>
    <scope>NUCLEOTIDE SEQUENCE [LARGE SCALE GENOMIC DNA]</scope>
    <source>
        <strain evidence="4">TBRC 4489</strain>
    </source>
</reference>
<feature type="domain" description="FtsX extracellular" evidence="2">
    <location>
        <begin position="110"/>
        <end position="212"/>
    </location>
</feature>
<dbReference type="EMBL" id="JBHSBM010000009">
    <property type="protein sequence ID" value="MFC4057241.1"/>
    <property type="molecule type" value="Genomic_DNA"/>
</dbReference>
<evidence type="ECO:0000313" key="4">
    <source>
        <dbReference type="Proteomes" id="UP001595850"/>
    </source>
</evidence>
<organism evidence="3 4">
    <name type="scientific">Planomonospora corallina</name>
    <dbReference type="NCBI Taxonomy" id="1806052"/>
    <lineage>
        <taxon>Bacteria</taxon>
        <taxon>Bacillati</taxon>
        <taxon>Actinomycetota</taxon>
        <taxon>Actinomycetes</taxon>
        <taxon>Streptosporangiales</taxon>
        <taxon>Streptosporangiaceae</taxon>
        <taxon>Planomonospora</taxon>
    </lineage>
</organism>
<evidence type="ECO:0000313" key="3">
    <source>
        <dbReference type="EMBL" id="MFC4057241.1"/>
    </source>
</evidence>
<keyword evidence="1" id="KW-0812">Transmembrane</keyword>
<protein>
    <submittedName>
        <fullName evidence="3">Permease-like cell division protein FtsX</fullName>
    </submittedName>
</protein>
<dbReference type="InterPro" id="IPR040690">
    <property type="entry name" value="FtsX_ECD"/>
</dbReference>
<evidence type="ECO:0000256" key="1">
    <source>
        <dbReference type="SAM" id="Phobius"/>
    </source>
</evidence>
<proteinExistence type="predicted"/>